<reference evidence="2 3" key="1">
    <citation type="journal article" date="2019" name="Sci. Rep.">
        <title>Orb-weaving spider Araneus ventricosus genome elucidates the spidroin gene catalogue.</title>
        <authorList>
            <person name="Kono N."/>
            <person name="Nakamura H."/>
            <person name="Ohtoshi R."/>
            <person name="Moran D.A.P."/>
            <person name="Shinohara A."/>
            <person name="Yoshida Y."/>
            <person name="Fujiwara M."/>
            <person name="Mori M."/>
            <person name="Tomita M."/>
            <person name="Arakawa K."/>
        </authorList>
    </citation>
    <scope>NUCLEOTIDE SEQUENCE [LARGE SCALE GENOMIC DNA]</scope>
</reference>
<dbReference type="Proteomes" id="UP000499080">
    <property type="component" value="Unassembled WGS sequence"/>
</dbReference>
<feature type="transmembrane region" description="Helical" evidence="1">
    <location>
        <begin position="71"/>
        <end position="89"/>
    </location>
</feature>
<keyword evidence="3" id="KW-1185">Reference proteome</keyword>
<organism evidence="2 3">
    <name type="scientific">Araneus ventricosus</name>
    <name type="common">Orbweaver spider</name>
    <name type="synonym">Epeira ventricosa</name>
    <dbReference type="NCBI Taxonomy" id="182803"/>
    <lineage>
        <taxon>Eukaryota</taxon>
        <taxon>Metazoa</taxon>
        <taxon>Ecdysozoa</taxon>
        <taxon>Arthropoda</taxon>
        <taxon>Chelicerata</taxon>
        <taxon>Arachnida</taxon>
        <taxon>Araneae</taxon>
        <taxon>Araneomorphae</taxon>
        <taxon>Entelegynae</taxon>
        <taxon>Araneoidea</taxon>
        <taxon>Araneidae</taxon>
        <taxon>Araneus</taxon>
    </lineage>
</organism>
<keyword evidence="1" id="KW-1133">Transmembrane helix</keyword>
<dbReference type="AlphaFoldDB" id="A0A4Y2QIL7"/>
<proteinExistence type="predicted"/>
<keyword evidence="1" id="KW-0812">Transmembrane</keyword>
<gene>
    <name evidence="2" type="ORF">AVEN_116735_1</name>
</gene>
<accession>A0A4Y2QIL7</accession>
<comment type="caution">
    <text evidence="2">The sequence shown here is derived from an EMBL/GenBank/DDBJ whole genome shotgun (WGS) entry which is preliminary data.</text>
</comment>
<name>A0A4Y2QIL7_ARAVE</name>
<evidence type="ECO:0000313" key="3">
    <source>
        <dbReference type="Proteomes" id="UP000499080"/>
    </source>
</evidence>
<dbReference type="EMBL" id="BGPR01138872">
    <property type="protein sequence ID" value="GBN63143.1"/>
    <property type="molecule type" value="Genomic_DNA"/>
</dbReference>
<sequence length="117" mass="13011">MHKSSEKSSIRRSCKLYHCSASESVPVASINLFLLLLRQRQVGGLRLLTEMLKLEKVSIGRSMDTLLLDDLLKLVVHGILPLFPVAALASGGFQKKRQITDAVRNASLQKRISIEDL</sequence>
<evidence type="ECO:0000313" key="2">
    <source>
        <dbReference type="EMBL" id="GBN63143.1"/>
    </source>
</evidence>
<keyword evidence="1" id="KW-0472">Membrane</keyword>
<evidence type="ECO:0000256" key="1">
    <source>
        <dbReference type="SAM" id="Phobius"/>
    </source>
</evidence>
<protein>
    <submittedName>
        <fullName evidence="2">Uncharacterized protein</fullName>
    </submittedName>
</protein>